<comment type="caution">
    <text evidence="4">The sequence shown here is derived from an EMBL/GenBank/DDBJ whole genome shotgun (WGS) entry which is preliminary data.</text>
</comment>
<keyword evidence="1" id="KW-0677">Repeat</keyword>
<dbReference type="Proteomes" id="UP001189429">
    <property type="component" value="Unassembled WGS sequence"/>
</dbReference>
<evidence type="ECO:0000256" key="1">
    <source>
        <dbReference type="ARBA" id="ARBA00022737"/>
    </source>
</evidence>
<feature type="non-terminal residue" evidence="4">
    <location>
        <position position="649"/>
    </location>
</feature>
<keyword evidence="5" id="KW-1185">Reference proteome</keyword>
<dbReference type="Pfam" id="PF18051">
    <property type="entry name" value="RPN1_C"/>
    <property type="match status" value="1"/>
</dbReference>
<evidence type="ECO:0000313" key="4">
    <source>
        <dbReference type="EMBL" id="CAK0805157.1"/>
    </source>
</evidence>
<accession>A0ABN9QGN3</accession>
<name>A0ABN9QGN3_9DINO</name>
<dbReference type="InterPro" id="IPR041433">
    <property type="entry name" value="RPN1_C"/>
</dbReference>
<dbReference type="EMBL" id="CAUYUJ010003398">
    <property type="protein sequence ID" value="CAK0805157.1"/>
    <property type="molecule type" value="Genomic_DNA"/>
</dbReference>
<protein>
    <recommendedName>
        <fullName evidence="3">26S proteasome non-ATPase regulatory subunit RPN1 C-terminal domain-containing protein</fullName>
    </recommendedName>
</protein>
<feature type="domain" description="26S proteasome non-ATPase regulatory subunit RPN1 C-terminal" evidence="3">
    <location>
        <begin position="55"/>
        <end position="107"/>
    </location>
</feature>
<dbReference type="PANTHER" id="PTHR10943">
    <property type="entry name" value="26S PROTEASOME NON-ATPASE REGULATORY SUBUNIT"/>
    <property type="match status" value="1"/>
</dbReference>
<evidence type="ECO:0000313" key="5">
    <source>
        <dbReference type="Proteomes" id="UP001189429"/>
    </source>
</evidence>
<evidence type="ECO:0000256" key="2">
    <source>
        <dbReference type="SAM" id="MobiDB-lite"/>
    </source>
</evidence>
<sequence>AHAILHLKSTILGKSHYLLFHIVPAMHPRWLITVDEDLKELKVPVRVGQSVDITGQAGRPKQITGFQTRTTPVLLNHTDRAELATEEYLPVATIMEDFVILRKNPNYKPTAMHQRPYPDMRARRYRPHNVPPWGPLTDQFTPAAGALRAPSGTNLGRRRAASEIRMPIALQHGDGCPVIGGAAGVAAALQALAAGGVASSGGPRLRPKAREDVQQGLDSCYVQEARPLSLAAGSVHLSRPPDLRRALLRPAAASTPRSTAPSASWHGIAARRSTATLLAQQAPRCELRKGTLHLRARVARVRINFMSRDASVWSNTKRWSDWYNKGPLHMGPKQQPAPSTAGASLTASELRSMVELSKRAGDTDGAKKWQAVLDKVEPPPAAQEPVQARASKAHSKVQQLERVLARELGKLDKAREYFESQQEIVKNTNDDLDKADADYKQIVAELAGGIVPRAPKTPGGTTKLLMLEDIVSGQAKALDFIDTSSLFAIDSDAYVVTPEDQRILDERRDTLNTQLQEIAAQLFSGAMDKASELKKVRYRRVVISPVLLLNLKYLLMKSPSEELMTLSLTNLRMYGGDPRPGPAVPRGDAAREVQLAATEIGRFGGVAAYHTSVILGGQEFYFDGQAPAAEPGARARSPTWRAARRGSGW</sequence>
<organism evidence="4 5">
    <name type="scientific">Prorocentrum cordatum</name>
    <dbReference type="NCBI Taxonomy" id="2364126"/>
    <lineage>
        <taxon>Eukaryota</taxon>
        <taxon>Sar</taxon>
        <taxon>Alveolata</taxon>
        <taxon>Dinophyceae</taxon>
        <taxon>Prorocentrales</taxon>
        <taxon>Prorocentraceae</taxon>
        <taxon>Prorocentrum</taxon>
    </lineage>
</organism>
<proteinExistence type="predicted"/>
<gene>
    <name evidence="4" type="ORF">PCOR1329_LOCUS11768</name>
</gene>
<feature type="region of interest" description="Disordered" evidence="2">
    <location>
        <begin position="628"/>
        <end position="649"/>
    </location>
</feature>
<feature type="non-terminal residue" evidence="4">
    <location>
        <position position="1"/>
    </location>
</feature>
<dbReference type="PANTHER" id="PTHR10943:SF1">
    <property type="entry name" value="26S PROTEASOME NON-ATPASE REGULATORY SUBUNIT 2"/>
    <property type="match status" value="1"/>
</dbReference>
<reference evidence="4" key="1">
    <citation type="submission" date="2023-10" db="EMBL/GenBank/DDBJ databases">
        <authorList>
            <person name="Chen Y."/>
            <person name="Shah S."/>
            <person name="Dougan E. K."/>
            <person name="Thang M."/>
            <person name="Chan C."/>
        </authorList>
    </citation>
    <scope>NUCLEOTIDE SEQUENCE [LARGE SCALE GENOMIC DNA]</scope>
</reference>
<evidence type="ECO:0000259" key="3">
    <source>
        <dbReference type="Pfam" id="PF18051"/>
    </source>
</evidence>